<proteinExistence type="predicted"/>
<protein>
    <submittedName>
        <fullName evidence="1">Uncharacterized protein</fullName>
    </submittedName>
</protein>
<dbReference type="EMBL" id="LR796718">
    <property type="protein sequence ID" value="CAB4161656.1"/>
    <property type="molecule type" value="Genomic_DNA"/>
</dbReference>
<name>A0A6J5NVR8_9CAUD</name>
<organism evidence="1">
    <name type="scientific">uncultured Caudovirales phage</name>
    <dbReference type="NCBI Taxonomy" id="2100421"/>
    <lineage>
        <taxon>Viruses</taxon>
        <taxon>Duplodnaviria</taxon>
        <taxon>Heunggongvirae</taxon>
        <taxon>Uroviricota</taxon>
        <taxon>Caudoviricetes</taxon>
        <taxon>Peduoviridae</taxon>
        <taxon>Maltschvirus</taxon>
        <taxon>Maltschvirus maltsch</taxon>
    </lineage>
</organism>
<sequence length="88" mass="9270">MTNAALRVQIAHARAAADETYSAYQAADDAWFMMLAVEEADDAARAVRLDAAARAAIRARDAAAFAYETAKHAAARAVAAAARHNQPA</sequence>
<reference evidence="1" key="1">
    <citation type="submission" date="2020-04" db="EMBL/GenBank/DDBJ databases">
        <authorList>
            <person name="Chiriac C."/>
            <person name="Salcher M."/>
            <person name="Ghai R."/>
            <person name="Kavagutti S V."/>
        </authorList>
    </citation>
    <scope>NUCLEOTIDE SEQUENCE</scope>
</reference>
<evidence type="ECO:0000313" key="1">
    <source>
        <dbReference type="EMBL" id="CAB4161656.1"/>
    </source>
</evidence>
<accession>A0A6J5NVR8</accession>
<gene>
    <name evidence="1" type="ORF">UFOVP761_12</name>
</gene>